<gene>
    <name evidence="2" type="ORF">Pmar_PMAR007127</name>
</gene>
<evidence type="ECO:0000256" key="1">
    <source>
        <dbReference type="SAM" id="SignalP"/>
    </source>
</evidence>
<protein>
    <submittedName>
        <fullName evidence="2">Uncharacterized protein</fullName>
    </submittedName>
</protein>
<accession>C5KQA2</accession>
<dbReference type="AlphaFoldDB" id="C5KQA2"/>
<dbReference type="Proteomes" id="UP000007800">
    <property type="component" value="Unassembled WGS sequence"/>
</dbReference>
<organism evidence="3">
    <name type="scientific">Perkinsus marinus (strain ATCC 50983 / TXsc)</name>
    <dbReference type="NCBI Taxonomy" id="423536"/>
    <lineage>
        <taxon>Eukaryota</taxon>
        <taxon>Sar</taxon>
        <taxon>Alveolata</taxon>
        <taxon>Perkinsozoa</taxon>
        <taxon>Perkinsea</taxon>
        <taxon>Perkinsida</taxon>
        <taxon>Perkinsidae</taxon>
        <taxon>Perkinsus</taxon>
    </lineage>
</organism>
<dbReference type="EMBL" id="GG675296">
    <property type="protein sequence ID" value="EER13324.1"/>
    <property type="molecule type" value="Genomic_DNA"/>
</dbReference>
<feature type="chain" id="PRO_5002954521" evidence="1">
    <location>
        <begin position="21"/>
        <end position="269"/>
    </location>
</feature>
<evidence type="ECO:0000313" key="2">
    <source>
        <dbReference type="EMBL" id="EER13324.1"/>
    </source>
</evidence>
<proteinExistence type="predicted"/>
<keyword evidence="1" id="KW-0732">Signal</keyword>
<keyword evidence="3" id="KW-1185">Reference proteome</keyword>
<feature type="signal peptide" evidence="1">
    <location>
        <begin position="1"/>
        <end position="20"/>
    </location>
</feature>
<reference evidence="2 3" key="1">
    <citation type="submission" date="2008-07" db="EMBL/GenBank/DDBJ databases">
        <authorList>
            <person name="El-Sayed N."/>
            <person name="Caler E."/>
            <person name="Inman J."/>
            <person name="Amedeo P."/>
            <person name="Hass B."/>
            <person name="Wortman J."/>
        </authorList>
    </citation>
    <scope>NUCLEOTIDE SEQUENCE [LARGE SCALE GENOMIC DNA]</scope>
    <source>
        <strain evidence="3">ATCC 50983 / TXsc</strain>
    </source>
</reference>
<sequence length="269" mass="29694">MFQIFRTSFVQFVCIVLVTGIGHPSMTKPQVIQKDQPKSFLQRRSQHEHKKPLIAVQLHLVEPGMMDVDDISTATSSLVQEEGNEGKVNPAVLIDNIDKSERKEDVALEDVNYRLPGATQELEKLYAKLGHLINGDSQVPGLSNFTTSCDISCRSGIWAQTSTAFRKMLAAFIAVVLGDTVANVVRHCGVSKKTVTSFAGLDGEIFNLSNSTDRQHHSYGYVQSDETASGRRKCYRGRRQRQSGSLWVQTVAGIDPDNGKDGCLTHECP</sequence>
<dbReference type="GeneID" id="9041340"/>
<evidence type="ECO:0000313" key="3">
    <source>
        <dbReference type="Proteomes" id="UP000007800"/>
    </source>
</evidence>
<dbReference type="InParanoid" id="C5KQA2"/>
<name>C5KQA2_PERM5</name>
<dbReference type="RefSeq" id="XP_002781529.1">
    <property type="nucleotide sequence ID" value="XM_002781483.1"/>
</dbReference>